<protein>
    <submittedName>
        <fullName evidence="2">Integrase</fullName>
    </submittedName>
</protein>
<sequence length="70" mass="7952">MALSPFDPASKVTYAMKKSRPRKTGKMCHDFLSKMPELFFVKYGDLIDKTLTIRHEISIGAISFAQNTLE</sequence>
<keyword evidence="1" id="KW-1185">Reference proteome</keyword>
<dbReference type="Proteomes" id="UP000492821">
    <property type="component" value="Unassembled WGS sequence"/>
</dbReference>
<proteinExistence type="predicted"/>
<dbReference type="AlphaFoldDB" id="A0A7E4UWQ6"/>
<organism evidence="1 2">
    <name type="scientific">Panagrellus redivivus</name>
    <name type="common">Microworm</name>
    <dbReference type="NCBI Taxonomy" id="6233"/>
    <lineage>
        <taxon>Eukaryota</taxon>
        <taxon>Metazoa</taxon>
        <taxon>Ecdysozoa</taxon>
        <taxon>Nematoda</taxon>
        <taxon>Chromadorea</taxon>
        <taxon>Rhabditida</taxon>
        <taxon>Tylenchina</taxon>
        <taxon>Panagrolaimomorpha</taxon>
        <taxon>Panagrolaimoidea</taxon>
        <taxon>Panagrolaimidae</taxon>
        <taxon>Panagrellus</taxon>
    </lineage>
</organism>
<reference evidence="1" key="1">
    <citation type="journal article" date="2013" name="Genetics">
        <title>The draft genome and transcriptome of Panagrellus redivivus are shaped by the harsh demands of a free-living lifestyle.</title>
        <authorList>
            <person name="Srinivasan J."/>
            <person name="Dillman A.R."/>
            <person name="Macchietto M.G."/>
            <person name="Heikkinen L."/>
            <person name="Lakso M."/>
            <person name="Fracchia K.M."/>
            <person name="Antoshechkin I."/>
            <person name="Mortazavi A."/>
            <person name="Wong G."/>
            <person name="Sternberg P.W."/>
        </authorList>
    </citation>
    <scope>NUCLEOTIDE SEQUENCE [LARGE SCALE GENOMIC DNA]</scope>
    <source>
        <strain evidence="1">MT8872</strain>
    </source>
</reference>
<evidence type="ECO:0000313" key="2">
    <source>
        <dbReference type="WBParaSite" id="Pan_g13724.t1"/>
    </source>
</evidence>
<dbReference type="WBParaSite" id="Pan_g13724.t1">
    <property type="protein sequence ID" value="Pan_g13724.t1"/>
    <property type="gene ID" value="Pan_g13724"/>
</dbReference>
<reference evidence="2" key="2">
    <citation type="submission" date="2020-10" db="UniProtKB">
        <authorList>
            <consortium name="WormBaseParasite"/>
        </authorList>
    </citation>
    <scope>IDENTIFICATION</scope>
</reference>
<accession>A0A7E4UWQ6</accession>
<evidence type="ECO:0000313" key="1">
    <source>
        <dbReference type="Proteomes" id="UP000492821"/>
    </source>
</evidence>
<name>A0A7E4UWQ6_PANRE</name>